<reference evidence="4 5" key="1">
    <citation type="submission" date="2017-09" db="EMBL/GenBank/DDBJ databases">
        <title>Predominant Lactobacillus spp. isolated from feces of mice subjected to short-term calorie restriction.</title>
        <authorList>
            <person name="Zhang C."/>
            <person name="Zhao L."/>
            <person name="Pan F."/>
        </authorList>
    </citation>
    <scope>NUCLEOTIDE SEQUENCE [LARGE SCALE GENOMIC DNA]</scope>
    <source>
        <strain evidence="3 4">CR141</strain>
        <strain evidence="2 5">CR147</strain>
    </source>
</reference>
<gene>
    <name evidence="3" type="ORF">CPQ89_02235</name>
    <name evidence="2" type="ORF">CPS94_08575</name>
</gene>
<dbReference type="Proteomes" id="UP000250143">
    <property type="component" value="Chromosome"/>
</dbReference>
<keyword evidence="4" id="KW-1185">Reference proteome</keyword>
<evidence type="ECO:0000313" key="4">
    <source>
        <dbReference type="Proteomes" id="UP000250143"/>
    </source>
</evidence>
<evidence type="ECO:0000256" key="1">
    <source>
        <dbReference type="SAM" id="Phobius"/>
    </source>
</evidence>
<dbReference type="Proteomes" id="UP000250153">
    <property type="component" value="Chromosome"/>
</dbReference>
<protein>
    <submittedName>
        <fullName evidence="2">Uncharacterized protein</fullName>
    </submittedName>
</protein>
<accession>A0AAD0L3E4</accession>
<evidence type="ECO:0000313" key="3">
    <source>
        <dbReference type="EMBL" id="AWZ39940.1"/>
    </source>
</evidence>
<evidence type="ECO:0000313" key="2">
    <source>
        <dbReference type="EMBL" id="AWZ38970.1"/>
    </source>
</evidence>
<dbReference type="RefSeq" id="WP_112193745.1">
    <property type="nucleotide sequence ID" value="NZ_CP023565.1"/>
</dbReference>
<organism evidence="2 5">
    <name type="scientific">Ligilactobacillus murinus</name>
    <dbReference type="NCBI Taxonomy" id="1622"/>
    <lineage>
        <taxon>Bacteria</taxon>
        <taxon>Bacillati</taxon>
        <taxon>Bacillota</taxon>
        <taxon>Bacilli</taxon>
        <taxon>Lactobacillales</taxon>
        <taxon>Lactobacillaceae</taxon>
        <taxon>Ligilactobacillus</taxon>
    </lineage>
</organism>
<dbReference type="KEGG" id="lmur:CPS94_08575"/>
<evidence type="ECO:0000313" key="5">
    <source>
        <dbReference type="Proteomes" id="UP000250153"/>
    </source>
</evidence>
<keyword evidence="1" id="KW-0812">Transmembrane</keyword>
<feature type="transmembrane region" description="Helical" evidence="1">
    <location>
        <begin position="7"/>
        <end position="27"/>
    </location>
</feature>
<dbReference type="EMBL" id="CP023565">
    <property type="protein sequence ID" value="AWZ38970.1"/>
    <property type="molecule type" value="Genomic_DNA"/>
</dbReference>
<dbReference type="GeneID" id="48467199"/>
<dbReference type="AlphaFoldDB" id="A0AAD0L3E4"/>
<keyword evidence="1" id="KW-0472">Membrane</keyword>
<dbReference type="EMBL" id="CP023566">
    <property type="protein sequence ID" value="AWZ39940.1"/>
    <property type="molecule type" value="Genomic_DNA"/>
</dbReference>
<sequence length="76" mass="8983">MVKSQTIFFWLSTGISLGFIWTMWYWIDKYIRNLKLLMGIFIAVLLFEVNADAGVLFMIVIIITAIIILMKKRMDY</sequence>
<feature type="transmembrane region" description="Helical" evidence="1">
    <location>
        <begin position="39"/>
        <end position="70"/>
    </location>
</feature>
<proteinExistence type="predicted"/>
<name>A0AAD0L3E4_9LACO</name>
<keyword evidence="1" id="KW-1133">Transmembrane helix</keyword>